<proteinExistence type="inferred from homology"/>
<dbReference type="InterPro" id="IPR037066">
    <property type="entry name" value="Plug_dom_sf"/>
</dbReference>
<dbReference type="PANTHER" id="PTHR40980">
    <property type="entry name" value="PLUG DOMAIN-CONTAINING PROTEIN"/>
    <property type="match status" value="1"/>
</dbReference>
<sequence>MAAATDLNKHRGEQTAVNVPRQYGASISTALLVLKNSEVKDIFMNHIQHTKRNFNKQKLAICVGLGLLNSVFTVHAQEVEASATQPDDALEVIEVRGLKSSLIQSMNNKRFSNTITDSITATDIGKLPDVTIADSLQRITGVQINRSGGEGTSVNIRGVGQVGTTLNGEQMLSASAVTTVQPNFTDIPSTMVSGLDVYKSREAKQISSGTSGVIDLKTYRPFKLDDGFTFNAKAELTDGSMGDETDELVSAFVGYNHDRDFGFTLNVSVSNKNLADYVIGSTGNDWGFAATEASTFAQNNVDANGNGSTDDTYYAFQGHQAANQYIARDRVGVNGSFQWQVADRVELVADVFYTQMDELQTQAAFIAAQAWQGVTGWFTPTSSGFTAHPHQTKNADGSINTLPGSFNSFSAGVLQSRRNMAHSEANAIDREALNTNLELNFDLTDNLSGSVRWVHGKATDDNALSVVDSYINSGSQVNATYKGEGGVALSDVNPWGYDGQFAQLPDGTEVEDFTMIPIGIEYTGSSQVWDLPTTHIIDGQEVNEIFGSNIARYSATSANLTGAQKEAELDVLRLDGKYVFDDLGPVVSSEFGIRYGKRDVTQLSWIGGVARTNQYGDAFLSRWKDSASQAPETLESFIDPISFESLDQKGLITQISDFQGASGLGTLYFVDPDKMSDPLAWHNEVYGQNIQSPDGANSYDLTEKNSEAYVQLNLDGELGEMPYRGNVGLRYVKTELDINQSELGTSGTATYNGVSYILSGALGMLPPTAALLNTEREYSDVLPSVNLSLNLTDEQILRFSYSKTVTPHDTNNLAGGINVTRVLACDLQEPDGTSIFCATQATQQGNPQLDPWRSTNYDVSYEWYFSESGMLSVAAFYIDIESFIGNTTVQLALEDSDGVVRGYNLETGEFTGTVPTTTKGNVDGGSVKGIEIGYQQGFDFLDGIWRNFGITANYTYSPSESGDTDYYGESTPMLDNSEHQANFALWYENDALQGRIAANYRSKTFMSVRRLGSYELAKFIEPTLYLDASVSYDFNENLSVSLQGTNLTEETRDTYLQWEDLIDKRYINERRFTLGAQYRF</sequence>
<evidence type="ECO:0000256" key="4">
    <source>
        <dbReference type="RuleBase" id="RU003357"/>
    </source>
</evidence>
<dbReference type="InterPro" id="IPR036942">
    <property type="entry name" value="Beta-barrel_TonB_sf"/>
</dbReference>
<dbReference type="InterPro" id="IPR000531">
    <property type="entry name" value="Beta-barrel_TonB"/>
</dbReference>
<dbReference type="AlphaFoldDB" id="A0AAV3V6Z3"/>
<dbReference type="InterPro" id="IPR012910">
    <property type="entry name" value="Plug_dom"/>
</dbReference>
<keyword evidence="3" id="KW-0998">Cell outer membrane</keyword>
<dbReference type="Gene3D" id="2.170.130.10">
    <property type="entry name" value="TonB-dependent receptor, plug domain"/>
    <property type="match status" value="1"/>
</dbReference>
<comment type="similarity">
    <text evidence="4">Belongs to the TonB-dependent receptor family.</text>
</comment>
<dbReference type="PANTHER" id="PTHR40980:SF3">
    <property type="entry name" value="TONB-DEPENDENT RECEPTOR-LIKE BETA-BARREL DOMAIN-CONTAINING PROTEIN"/>
    <property type="match status" value="1"/>
</dbReference>
<feature type="domain" description="TonB-dependent receptor plug" evidence="6">
    <location>
        <begin position="113"/>
        <end position="212"/>
    </location>
</feature>
<gene>
    <name evidence="7" type="ORF">GCHA_4492</name>
</gene>
<organism evidence="7 8">
    <name type="scientific">Paraglaciecola chathamensis S18K6</name>
    <dbReference type="NCBI Taxonomy" id="1127672"/>
    <lineage>
        <taxon>Bacteria</taxon>
        <taxon>Pseudomonadati</taxon>
        <taxon>Pseudomonadota</taxon>
        <taxon>Gammaproteobacteria</taxon>
        <taxon>Alteromonadales</taxon>
        <taxon>Alteromonadaceae</taxon>
        <taxon>Paraglaciecola</taxon>
    </lineage>
</organism>
<dbReference type="InterPro" id="IPR010104">
    <property type="entry name" value="TonB_rcpt_bac"/>
</dbReference>
<accession>A0AAV3V6Z3</accession>
<dbReference type="Pfam" id="PF07715">
    <property type="entry name" value="Plug"/>
    <property type="match status" value="1"/>
</dbReference>
<dbReference type="NCBIfam" id="TIGR01782">
    <property type="entry name" value="TonB-Xanth-Caul"/>
    <property type="match status" value="1"/>
</dbReference>
<evidence type="ECO:0000256" key="2">
    <source>
        <dbReference type="ARBA" id="ARBA00023136"/>
    </source>
</evidence>
<keyword evidence="2 4" id="KW-0472">Membrane</keyword>
<keyword evidence="4" id="KW-0798">TonB box</keyword>
<comment type="caution">
    <text evidence="7">The sequence shown here is derived from an EMBL/GenBank/DDBJ whole genome shotgun (WGS) entry which is preliminary data.</text>
</comment>
<dbReference type="SUPFAM" id="SSF56935">
    <property type="entry name" value="Porins"/>
    <property type="match status" value="1"/>
</dbReference>
<comment type="subcellular location">
    <subcellularLocation>
        <location evidence="1 4">Cell outer membrane</location>
    </subcellularLocation>
</comment>
<protein>
    <submittedName>
        <fullName evidence="7">TonB-dependent receptor</fullName>
    </submittedName>
</protein>
<dbReference type="GO" id="GO:0009279">
    <property type="term" value="C:cell outer membrane"/>
    <property type="evidence" value="ECO:0007669"/>
    <property type="project" value="UniProtKB-SubCell"/>
</dbReference>
<dbReference type="EMBL" id="BAEM01000059">
    <property type="protein sequence ID" value="GAC12410.1"/>
    <property type="molecule type" value="Genomic_DNA"/>
</dbReference>
<evidence type="ECO:0000259" key="6">
    <source>
        <dbReference type="Pfam" id="PF07715"/>
    </source>
</evidence>
<evidence type="ECO:0000313" key="8">
    <source>
        <dbReference type="Proteomes" id="UP000006320"/>
    </source>
</evidence>
<evidence type="ECO:0000259" key="5">
    <source>
        <dbReference type="Pfam" id="PF00593"/>
    </source>
</evidence>
<feature type="domain" description="TonB-dependent receptor-like beta-barrel" evidence="5">
    <location>
        <begin position="588"/>
        <end position="1047"/>
    </location>
</feature>
<evidence type="ECO:0000256" key="1">
    <source>
        <dbReference type="ARBA" id="ARBA00004442"/>
    </source>
</evidence>
<dbReference type="Gene3D" id="2.40.170.20">
    <property type="entry name" value="TonB-dependent receptor, beta-barrel domain"/>
    <property type="match status" value="1"/>
</dbReference>
<reference evidence="7 8" key="1">
    <citation type="journal article" date="2017" name="Antonie Van Leeuwenhoek">
        <title>Rhizobium rhizosphaerae sp. nov., a novel species isolated from rice rhizosphere.</title>
        <authorList>
            <person name="Zhao J.J."/>
            <person name="Zhang J."/>
            <person name="Zhang R.J."/>
            <person name="Zhang C.W."/>
            <person name="Yin H.Q."/>
            <person name="Zhang X.X."/>
        </authorList>
    </citation>
    <scope>NUCLEOTIDE SEQUENCE [LARGE SCALE GENOMIC DNA]</scope>
    <source>
        <strain evidence="7 8">S18K6</strain>
    </source>
</reference>
<dbReference type="Proteomes" id="UP000006320">
    <property type="component" value="Unassembled WGS sequence"/>
</dbReference>
<dbReference type="Pfam" id="PF00593">
    <property type="entry name" value="TonB_dep_Rec_b-barrel"/>
    <property type="match status" value="1"/>
</dbReference>
<keyword evidence="7" id="KW-0675">Receptor</keyword>
<name>A0AAV3V6Z3_9ALTE</name>
<evidence type="ECO:0000313" key="7">
    <source>
        <dbReference type="EMBL" id="GAC12410.1"/>
    </source>
</evidence>
<evidence type="ECO:0000256" key="3">
    <source>
        <dbReference type="ARBA" id="ARBA00023237"/>
    </source>
</evidence>